<dbReference type="SUPFAM" id="SSF53254">
    <property type="entry name" value="Phosphoglycerate mutase-like"/>
    <property type="match status" value="1"/>
</dbReference>
<reference evidence="2" key="1">
    <citation type="journal article" date="2019" name="PLoS Negl. Trop. Dis.">
        <title>Revisiting the worldwide diversity of Leptospira species in the environment.</title>
        <authorList>
            <person name="Vincent A.T."/>
            <person name="Schiettekatte O."/>
            <person name="Bourhy P."/>
            <person name="Veyrier F.J."/>
            <person name="Picardeau M."/>
        </authorList>
    </citation>
    <scope>NUCLEOTIDE SEQUENCE [LARGE SCALE GENOMIC DNA]</scope>
    <source>
        <strain evidence="2">201400974</strain>
    </source>
</reference>
<sequence length="162" mass="17736">MKIILVRHGEAEDPASVKSDQSRTLTEKGVRDIHKIGRFINNSSLNVSQVYYSPYTRTRLTAEILSEEINFKGSPVQANELAAGVGCSHILPNLLKLTNSDTVLLVGHNPDITHFAAQLLGNTCLTDNLVFQPGSTVAINVAREKFAHGQIIWAMSPDILDD</sequence>
<keyword evidence="1" id="KW-0378">Hydrolase</keyword>
<name>A0A4R9LQ13_9LEPT</name>
<dbReference type="CDD" id="cd07067">
    <property type="entry name" value="HP_PGM_like"/>
    <property type="match status" value="1"/>
</dbReference>
<comment type="caution">
    <text evidence="2">The sequence shown here is derived from an EMBL/GenBank/DDBJ whole genome shotgun (WGS) entry which is preliminary data.</text>
</comment>
<dbReference type="Gene3D" id="3.40.50.1240">
    <property type="entry name" value="Phosphoglycerate mutase-like"/>
    <property type="match status" value="1"/>
</dbReference>
<dbReference type="OrthoDB" id="9810154at2"/>
<evidence type="ECO:0000313" key="2">
    <source>
        <dbReference type="EMBL" id="TGN11111.1"/>
    </source>
</evidence>
<dbReference type="Pfam" id="PF00300">
    <property type="entry name" value="His_Phos_1"/>
    <property type="match status" value="1"/>
</dbReference>
<dbReference type="InterPro" id="IPR029033">
    <property type="entry name" value="His_PPase_superfam"/>
</dbReference>
<gene>
    <name evidence="2" type="primary">sixA</name>
    <name evidence="2" type="ORF">EHS11_08100</name>
</gene>
<dbReference type="GO" id="GO:0005737">
    <property type="term" value="C:cytoplasm"/>
    <property type="evidence" value="ECO:0007669"/>
    <property type="project" value="InterPro"/>
</dbReference>
<accession>A0A4R9LQ13</accession>
<dbReference type="PANTHER" id="PTHR20935">
    <property type="entry name" value="PHOSPHOGLYCERATE MUTASE-RELATED"/>
    <property type="match status" value="1"/>
</dbReference>
<dbReference type="SMART" id="SM00855">
    <property type="entry name" value="PGAM"/>
    <property type="match status" value="1"/>
</dbReference>
<dbReference type="Proteomes" id="UP000298264">
    <property type="component" value="Unassembled WGS sequence"/>
</dbReference>
<dbReference type="NCBIfam" id="TIGR00249">
    <property type="entry name" value="sixA"/>
    <property type="match status" value="1"/>
</dbReference>
<dbReference type="AlphaFoldDB" id="A0A4R9LQ13"/>
<keyword evidence="3" id="KW-1185">Reference proteome</keyword>
<dbReference type="InterPro" id="IPR051021">
    <property type="entry name" value="Mito_Ser/Thr_phosphatase"/>
</dbReference>
<dbReference type="InterPro" id="IPR013078">
    <property type="entry name" value="His_Pase_superF_clade-1"/>
</dbReference>
<protein>
    <submittedName>
        <fullName evidence="2">Phosphohistidine phosphatase SixA</fullName>
    </submittedName>
</protein>
<dbReference type="GO" id="GO:0101006">
    <property type="term" value="F:protein histidine phosphatase activity"/>
    <property type="evidence" value="ECO:0007669"/>
    <property type="project" value="InterPro"/>
</dbReference>
<proteinExistence type="predicted"/>
<dbReference type="PANTHER" id="PTHR20935:SF1">
    <property type="entry name" value="SLL1549 PROTEIN"/>
    <property type="match status" value="1"/>
</dbReference>
<dbReference type="RefSeq" id="WP_135763866.1">
    <property type="nucleotide sequence ID" value="NZ_RQHV01000042.1"/>
</dbReference>
<dbReference type="EMBL" id="RQHV01000042">
    <property type="protein sequence ID" value="TGN11111.1"/>
    <property type="molecule type" value="Genomic_DNA"/>
</dbReference>
<organism evidence="2 3">
    <name type="scientific">Leptospira ilyithenensis</name>
    <dbReference type="NCBI Taxonomy" id="2484901"/>
    <lineage>
        <taxon>Bacteria</taxon>
        <taxon>Pseudomonadati</taxon>
        <taxon>Spirochaetota</taxon>
        <taxon>Spirochaetia</taxon>
        <taxon>Leptospirales</taxon>
        <taxon>Leptospiraceae</taxon>
        <taxon>Leptospira</taxon>
    </lineage>
</organism>
<dbReference type="InterPro" id="IPR004449">
    <property type="entry name" value="SixA"/>
</dbReference>
<evidence type="ECO:0000313" key="3">
    <source>
        <dbReference type="Proteomes" id="UP000298264"/>
    </source>
</evidence>
<evidence type="ECO:0000256" key="1">
    <source>
        <dbReference type="ARBA" id="ARBA00022801"/>
    </source>
</evidence>